<keyword evidence="1" id="KW-1188">Viral release from host cell</keyword>
<dbReference type="NCBIfam" id="TIGR01760">
    <property type="entry name" value="tape_meas_TP901"/>
    <property type="match status" value="1"/>
</dbReference>
<protein>
    <submittedName>
        <fullName evidence="5">TP901 family phage tail tape measure protein</fullName>
    </submittedName>
</protein>
<feature type="coiled-coil region" evidence="2">
    <location>
        <begin position="35"/>
        <end position="101"/>
    </location>
</feature>
<feature type="transmembrane region" description="Helical" evidence="3">
    <location>
        <begin position="502"/>
        <end position="524"/>
    </location>
</feature>
<keyword evidence="3" id="KW-0472">Membrane</keyword>
<feature type="domain" description="Phage tail tape measure protein" evidence="4">
    <location>
        <begin position="176"/>
        <end position="345"/>
    </location>
</feature>
<organism evidence="5 6">
    <name type="scientific">Sphingobium lignivorans</name>
    <dbReference type="NCBI Taxonomy" id="2735886"/>
    <lineage>
        <taxon>Bacteria</taxon>
        <taxon>Pseudomonadati</taxon>
        <taxon>Pseudomonadota</taxon>
        <taxon>Alphaproteobacteria</taxon>
        <taxon>Sphingomonadales</taxon>
        <taxon>Sphingomonadaceae</taxon>
        <taxon>Sphingobium</taxon>
    </lineage>
</organism>
<evidence type="ECO:0000256" key="1">
    <source>
        <dbReference type="ARBA" id="ARBA00022612"/>
    </source>
</evidence>
<evidence type="ECO:0000313" key="6">
    <source>
        <dbReference type="Proteomes" id="UP001138540"/>
    </source>
</evidence>
<gene>
    <name evidence="5" type="ORF">HNP60_001297</name>
</gene>
<keyword evidence="3" id="KW-1133">Transmembrane helix</keyword>
<feature type="transmembrane region" description="Helical" evidence="3">
    <location>
        <begin position="628"/>
        <end position="649"/>
    </location>
</feature>
<name>A0ABR6NDH0_9SPHN</name>
<dbReference type="Proteomes" id="UP001138540">
    <property type="component" value="Unassembled WGS sequence"/>
</dbReference>
<accession>A0ABR6NDH0</accession>
<sequence>MSSFLRLVVSFASVDRLSGPLKGIVGLAQTGSERLAGMKREARDLDRELRGVQTELAGTSGNVTELMRREADLQDRIAKTNREMEEQVRLLKIQAQAERIRARGEALKSAGQQNMIAGAAILAPLVLAGKGAADFQTGMTDIALKAELSRDATAGMQANILAAARAAGQLPENMRAGVDVLAGFGMSPQEATRMIAPIGRVATAYRAEIDDLAAASYANFLSLSVPINDTAKALEIMAAAGNAGAFEIRDMAQYFPGLTAQAKAFGQSGLSAVADIAAAAQIVRRGTGDSASAATNLQNLLAKINTKETIDKFDKFGVDLPAALKKAYKEGKTPLEAIAEISQKALGGDMDRISFLFGDMQAQAALRALMQNMDDYRQIRSEAMASKGAVDAAFSRRSEDAAVQARALVGNLQRLAIVAGPVLLPPFVRLSEAALAITDRFANWAQANPRLVSGLLMLVGGFGLLRIGLGAAQLAIGALMGPIASLWRLWGAFRVAREAGKFAAMAGAARSAGAGILTAGQWALVAGRNFVVAAGQWTLLAGRFVLGQISGAASALVTLGRAALAMGAGFARAGLLMLANPIVLIVTAIVAAIGLAAFLIYRNWDRISQAFSTGIARVKSWFGGLPDWLRNIGSMMMAGLLAALNPVLLANRLVDIARRGITAFKNYFGIKSPSRLMMGMGGHIAGGLALGIVQGSPAAAQATQDMANRVAAVRFAPPEPPPPERVGGASIGRPAAVDPILPSSLANRSQQAAVDQLLPSSLTPRADAPAVLRRQAQDGPQPAPVLERIEREFILPPLEPFGTPAPRPGGAGEAITIRFGDIHITIMPQPGQSAAEIAAEVRRQLEAMASDAAASRRSSFEDEDA</sequence>
<dbReference type="Pfam" id="PF10145">
    <property type="entry name" value="PhageMin_Tail"/>
    <property type="match status" value="1"/>
</dbReference>
<feature type="transmembrane region" description="Helical" evidence="3">
    <location>
        <begin position="544"/>
        <end position="564"/>
    </location>
</feature>
<dbReference type="InterPro" id="IPR010090">
    <property type="entry name" value="Phage_tape_meas"/>
</dbReference>
<dbReference type="PANTHER" id="PTHR37813:SF1">
    <property type="entry name" value="FELS-2 PROPHAGE PROTEIN"/>
    <property type="match status" value="1"/>
</dbReference>
<feature type="transmembrane region" description="Helical" evidence="3">
    <location>
        <begin position="455"/>
        <end position="481"/>
    </location>
</feature>
<feature type="transmembrane region" description="Helical" evidence="3">
    <location>
        <begin position="576"/>
        <end position="601"/>
    </location>
</feature>
<keyword evidence="6" id="KW-1185">Reference proteome</keyword>
<dbReference type="RefSeq" id="WP_184151562.1">
    <property type="nucleotide sequence ID" value="NZ_JACHKA010000001.1"/>
</dbReference>
<keyword evidence="2" id="KW-0175">Coiled coil</keyword>
<evidence type="ECO:0000256" key="2">
    <source>
        <dbReference type="SAM" id="Coils"/>
    </source>
</evidence>
<dbReference type="PANTHER" id="PTHR37813">
    <property type="entry name" value="FELS-2 PROPHAGE PROTEIN"/>
    <property type="match status" value="1"/>
</dbReference>
<evidence type="ECO:0000313" key="5">
    <source>
        <dbReference type="EMBL" id="MBB5985323.1"/>
    </source>
</evidence>
<dbReference type="EMBL" id="JACHKA010000001">
    <property type="protein sequence ID" value="MBB5985323.1"/>
    <property type="molecule type" value="Genomic_DNA"/>
</dbReference>
<comment type="caution">
    <text evidence="5">The sequence shown here is derived from an EMBL/GenBank/DDBJ whole genome shotgun (WGS) entry which is preliminary data.</text>
</comment>
<evidence type="ECO:0000259" key="4">
    <source>
        <dbReference type="Pfam" id="PF10145"/>
    </source>
</evidence>
<keyword evidence="3" id="KW-0812">Transmembrane</keyword>
<evidence type="ECO:0000256" key="3">
    <source>
        <dbReference type="SAM" id="Phobius"/>
    </source>
</evidence>
<reference evidence="5 6" key="1">
    <citation type="submission" date="2020-08" db="EMBL/GenBank/DDBJ databases">
        <title>Exploring microbial biodiversity for novel pathways involved in the catabolism of aromatic compounds derived from lignin.</title>
        <authorList>
            <person name="Elkins J."/>
        </authorList>
    </citation>
    <scope>NUCLEOTIDE SEQUENCE [LARGE SCALE GENOMIC DNA]</scope>
    <source>
        <strain evidence="5 6">B1D3A</strain>
    </source>
</reference>
<proteinExistence type="predicted"/>